<accession>A0A918TVW2</accession>
<feature type="domain" description="SWIM-type" evidence="3">
    <location>
        <begin position="51"/>
        <end position="84"/>
    </location>
</feature>
<keyword evidence="1" id="KW-0479">Metal-binding</keyword>
<name>A0A918TVW2_9BACT</name>
<sequence>MLTTDQVTALAPDAASFKAGRGLASPSKWSELGSNEVALWGLAKGSGKKPYQTQVVLGEFATKCSCPSRKFPCKHALGLLFLAADQSDQIITGDAPDWVTEWLESRQERAEKAEARAAKKKTAKPKDQAAAAKRAEKRQARVEDGIDLLEHFLADLMRNGLAQDHVNTPATWEDLAKRLVDCQATGLAGWVRRLGDLPHSGADWESRLLHELGSLHLLLQSYRKKDSLSPARQADILQLVGQPLDKEEVLKASGIHDHWFVATREVTENDRLLTSATWLYGLNTRTWLLTLNFGMAPSRPVETWPLGTMVETEMVPYPGTLPERALPRLQTAAAKETPLPPAPDTFAQLLRRVADTLATNPWRTRFPFLMLAQPGRLDNRPVLVDQNGDALPWKPRDREMDLLRVISAGQPIALAGEWNGHHLLVHSAADGAGWFSLSTTLS</sequence>
<evidence type="ECO:0000256" key="1">
    <source>
        <dbReference type="PROSITE-ProRule" id="PRU00325"/>
    </source>
</evidence>
<dbReference type="PROSITE" id="PS50966">
    <property type="entry name" value="ZF_SWIM"/>
    <property type="match status" value="1"/>
</dbReference>
<dbReference type="Pfam" id="PF04434">
    <property type="entry name" value="SWIM"/>
    <property type="match status" value="1"/>
</dbReference>
<dbReference type="GO" id="GO:0008270">
    <property type="term" value="F:zinc ion binding"/>
    <property type="evidence" value="ECO:0007669"/>
    <property type="project" value="UniProtKB-KW"/>
</dbReference>
<evidence type="ECO:0000256" key="2">
    <source>
        <dbReference type="SAM" id="MobiDB-lite"/>
    </source>
</evidence>
<evidence type="ECO:0000313" key="4">
    <source>
        <dbReference type="EMBL" id="GHC64086.1"/>
    </source>
</evidence>
<keyword evidence="1" id="KW-0863">Zinc-finger</keyword>
<keyword evidence="1" id="KW-0862">Zinc</keyword>
<evidence type="ECO:0000259" key="3">
    <source>
        <dbReference type="PROSITE" id="PS50966"/>
    </source>
</evidence>
<protein>
    <recommendedName>
        <fullName evidence="3">SWIM-type domain-containing protein</fullName>
    </recommendedName>
</protein>
<dbReference type="InterPro" id="IPR007527">
    <property type="entry name" value="Znf_SWIM"/>
</dbReference>
<evidence type="ECO:0000313" key="5">
    <source>
        <dbReference type="Proteomes" id="UP000644507"/>
    </source>
</evidence>
<dbReference type="AlphaFoldDB" id="A0A918TVW2"/>
<dbReference type="Proteomes" id="UP000644507">
    <property type="component" value="Unassembled WGS sequence"/>
</dbReference>
<dbReference type="RefSeq" id="WP_189572902.1">
    <property type="nucleotide sequence ID" value="NZ_BMXI01000017.1"/>
</dbReference>
<gene>
    <name evidence="4" type="ORF">GCM10007100_34650</name>
</gene>
<comment type="caution">
    <text evidence="4">The sequence shown here is derived from an EMBL/GenBank/DDBJ whole genome shotgun (WGS) entry which is preliminary data.</text>
</comment>
<proteinExistence type="predicted"/>
<organism evidence="4 5">
    <name type="scientific">Roseibacillus persicicus</name>
    <dbReference type="NCBI Taxonomy" id="454148"/>
    <lineage>
        <taxon>Bacteria</taxon>
        <taxon>Pseudomonadati</taxon>
        <taxon>Verrucomicrobiota</taxon>
        <taxon>Verrucomicrobiia</taxon>
        <taxon>Verrucomicrobiales</taxon>
        <taxon>Verrucomicrobiaceae</taxon>
        <taxon>Roseibacillus</taxon>
    </lineage>
</organism>
<feature type="region of interest" description="Disordered" evidence="2">
    <location>
        <begin position="115"/>
        <end position="138"/>
    </location>
</feature>
<reference evidence="4" key="2">
    <citation type="submission" date="2020-09" db="EMBL/GenBank/DDBJ databases">
        <authorList>
            <person name="Sun Q."/>
            <person name="Kim S."/>
        </authorList>
    </citation>
    <scope>NUCLEOTIDE SEQUENCE</scope>
    <source>
        <strain evidence="4">KCTC 12988</strain>
    </source>
</reference>
<dbReference type="EMBL" id="BMXI01000017">
    <property type="protein sequence ID" value="GHC64086.1"/>
    <property type="molecule type" value="Genomic_DNA"/>
</dbReference>
<reference evidence="4" key="1">
    <citation type="journal article" date="2014" name="Int. J. Syst. Evol. Microbiol.">
        <title>Complete genome sequence of Corynebacterium casei LMG S-19264T (=DSM 44701T), isolated from a smear-ripened cheese.</title>
        <authorList>
            <consortium name="US DOE Joint Genome Institute (JGI-PGF)"/>
            <person name="Walter F."/>
            <person name="Albersmeier A."/>
            <person name="Kalinowski J."/>
            <person name="Ruckert C."/>
        </authorList>
    </citation>
    <scope>NUCLEOTIDE SEQUENCE</scope>
    <source>
        <strain evidence="4">KCTC 12988</strain>
    </source>
</reference>
<keyword evidence="5" id="KW-1185">Reference proteome</keyword>